<evidence type="ECO:0000313" key="3">
    <source>
        <dbReference type="Proteomes" id="UP000499080"/>
    </source>
</evidence>
<proteinExistence type="predicted"/>
<comment type="caution">
    <text evidence="2">The sequence shown here is derived from an EMBL/GenBank/DDBJ whole genome shotgun (WGS) entry which is preliminary data.</text>
</comment>
<dbReference type="Proteomes" id="UP000499080">
    <property type="component" value="Unassembled WGS sequence"/>
</dbReference>
<feature type="region of interest" description="Disordered" evidence="1">
    <location>
        <begin position="62"/>
        <end position="103"/>
    </location>
</feature>
<protein>
    <submittedName>
        <fullName evidence="2">Uncharacterized protein</fullName>
    </submittedName>
</protein>
<organism evidence="2 3">
    <name type="scientific">Araneus ventricosus</name>
    <name type="common">Orbweaver spider</name>
    <name type="synonym">Epeira ventricosa</name>
    <dbReference type="NCBI Taxonomy" id="182803"/>
    <lineage>
        <taxon>Eukaryota</taxon>
        <taxon>Metazoa</taxon>
        <taxon>Ecdysozoa</taxon>
        <taxon>Arthropoda</taxon>
        <taxon>Chelicerata</taxon>
        <taxon>Arachnida</taxon>
        <taxon>Araneae</taxon>
        <taxon>Araneomorphae</taxon>
        <taxon>Entelegynae</taxon>
        <taxon>Araneoidea</taxon>
        <taxon>Araneidae</taxon>
        <taxon>Araneus</taxon>
    </lineage>
</organism>
<evidence type="ECO:0000313" key="2">
    <source>
        <dbReference type="EMBL" id="GBM85398.1"/>
    </source>
</evidence>
<keyword evidence="3" id="KW-1185">Reference proteome</keyword>
<gene>
    <name evidence="2" type="ORF">AVEN_145020_1</name>
</gene>
<reference evidence="2 3" key="1">
    <citation type="journal article" date="2019" name="Sci. Rep.">
        <title>Orb-weaving spider Araneus ventricosus genome elucidates the spidroin gene catalogue.</title>
        <authorList>
            <person name="Kono N."/>
            <person name="Nakamura H."/>
            <person name="Ohtoshi R."/>
            <person name="Moran D.A.P."/>
            <person name="Shinohara A."/>
            <person name="Yoshida Y."/>
            <person name="Fujiwara M."/>
            <person name="Mori M."/>
            <person name="Tomita M."/>
            <person name="Arakawa K."/>
        </authorList>
    </citation>
    <scope>NUCLEOTIDE SEQUENCE [LARGE SCALE GENOMIC DNA]</scope>
</reference>
<name>A0A4Y2J7Y2_ARAVE</name>
<feature type="compositionally biased region" description="Basic and acidic residues" evidence="1">
    <location>
        <begin position="93"/>
        <end position="103"/>
    </location>
</feature>
<accession>A0A4Y2J7Y2</accession>
<dbReference type="AlphaFoldDB" id="A0A4Y2J7Y2"/>
<evidence type="ECO:0000256" key="1">
    <source>
        <dbReference type="SAM" id="MobiDB-lite"/>
    </source>
</evidence>
<dbReference type="EMBL" id="BGPR01003230">
    <property type="protein sequence ID" value="GBM85398.1"/>
    <property type="molecule type" value="Genomic_DNA"/>
</dbReference>
<sequence>MRRPARGLLKRRPPLPIHRVEIMADLQDNPLRWKRITPLPPRNATLRISFVPKAFRRLKNSLPAGHLSGREASTPSEALSAANRCTSRKKVRRTEWKRKSVAR</sequence>